<evidence type="ECO:0000256" key="2">
    <source>
        <dbReference type="ARBA" id="ARBA00023125"/>
    </source>
</evidence>
<dbReference type="PROSITE" id="PS01124">
    <property type="entry name" value="HTH_ARAC_FAMILY_2"/>
    <property type="match status" value="1"/>
</dbReference>
<keyword evidence="6" id="KW-1185">Reference proteome</keyword>
<keyword evidence="2" id="KW-0238">DNA-binding</keyword>
<dbReference type="Gene3D" id="1.10.10.60">
    <property type="entry name" value="Homeodomain-like"/>
    <property type="match status" value="2"/>
</dbReference>
<comment type="caution">
    <text evidence="5">The sequence shown here is derived from an EMBL/GenBank/DDBJ whole genome shotgun (WGS) entry which is preliminary data.</text>
</comment>
<evidence type="ECO:0000313" key="6">
    <source>
        <dbReference type="Proteomes" id="UP001576784"/>
    </source>
</evidence>
<dbReference type="RefSeq" id="WP_413267673.1">
    <property type="nucleotide sequence ID" value="NZ_JBHFNR010000277.1"/>
</dbReference>
<dbReference type="InterPro" id="IPR018062">
    <property type="entry name" value="HTH_AraC-typ_CS"/>
</dbReference>
<dbReference type="PANTHER" id="PTHR46796:SF6">
    <property type="entry name" value="ARAC SUBFAMILY"/>
    <property type="match status" value="1"/>
</dbReference>
<dbReference type="PROSITE" id="PS00041">
    <property type="entry name" value="HTH_ARAC_FAMILY_1"/>
    <property type="match status" value="1"/>
</dbReference>
<accession>A0ABV4Y4N0</accession>
<gene>
    <name evidence="5" type="ORF">ACE1CI_34570</name>
</gene>
<keyword evidence="3" id="KW-0804">Transcription</keyword>
<dbReference type="InterPro" id="IPR050204">
    <property type="entry name" value="AraC_XylS_family_regulators"/>
</dbReference>
<dbReference type="SUPFAM" id="SSF46689">
    <property type="entry name" value="Homeodomain-like"/>
    <property type="match status" value="2"/>
</dbReference>
<dbReference type="PANTHER" id="PTHR46796">
    <property type="entry name" value="HTH-TYPE TRANSCRIPTIONAL ACTIVATOR RHAS-RELATED"/>
    <property type="match status" value="1"/>
</dbReference>
<dbReference type="InterPro" id="IPR009057">
    <property type="entry name" value="Homeodomain-like_sf"/>
</dbReference>
<evidence type="ECO:0000256" key="3">
    <source>
        <dbReference type="ARBA" id="ARBA00023163"/>
    </source>
</evidence>
<keyword evidence="1" id="KW-0805">Transcription regulation</keyword>
<organism evidence="5 6">
    <name type="scientific">Floridaenema flaviceps BLCC-F50</name>
    <dbReference type="NCBI Taxonomy" id="3153642"/>
    <lineage>
        <taxon>Bacteria</taxon>
        <taxon>Bacillati</taxon>
        <taxon>Cyanobacteriota</taxon>
        <taxon>Cyanophyceae</taxon>
        <taxon>Oscillatoriophycideae</taxon>
        <taxon>Aerosakkonematales</taxon>
        <taxon>Aerosakkonemataceae</taxon>
        <taxon>Floridanema</taxon>
        <taxon>Floridanema flaviceps</taxon>
    </lineage>
</organism>
<name>A0ABV4Y4N0_9CYAN</name>
<protein>
    <submittedName>
        <fullName evidence="5">Helix-turn-helix domain-containing protein</fullName>
    </submittedName>
</protein>
<evidence type="ECO:0000313" key="5">
    <source>
        <dbReference type="EMBL" id="MFB2898069.1"/>
    </source>
</evidence>
<dbReference type="InterPro" id="IPR018060">
    <property type="entry name" value="HTH_AraC"/>
</dbReference>
<dbReference type="SMART" id="SM00342">
    <property type="entry name" value="HTH_ARAC"/>
    <property type="match status" value="1"/>
</dbReference>
<evidence type="ECO:0000259" key="4">
    <source>
        <dbReference type="PROSITE" id="PS01124"/>
    </source>
</evidence>
<feature type="domain" description="HTH araC/xylS-type" evidence="4">
    <location>
        <begin position="195"/>
        <end position="292"/>
    </location>
</feature>
<reference evidence="5 6" key="1">
    <citation type="submission" date="2024-09" db="EMBL/GenBank/DDBJ databases">
        <title>Floridaenema gen nov. (Aerosakkonemataceae, Aerosakkonematales ord. nov., Cyanobacteria) from benthic tropical and subtropical fresh waters, with the description of four new species.</title>
        <authorList>
            <person name="Moretto J.A."/>
            <person name="Berthold D.E."/>
            <person name="Lefler F.W."/>
            <person name="Huang I.-S."/>
            <person name="Laughinghouse H. IV."/>
        </authorList>
    </citation>
    <scope>NUCLEOTIDE SEQUENCE [LARGE SCALE GENOMIC DNA]</scope>
    <source>
        <strain evidence="5 6">BLCC-F50</strain>
    </source>
</reference>
<dbReference type="Pfam" id="PF12833">
    <property type="entry name" value="HTH_18"/>
    <property type="match status" value="1"/>
</dbReference>
<dbReference type="Proteomes" id="UP001576784">
    <property type="component" value="Unassembled WGS sequence"/>
</dbReference>
<sequence>MVADLAKKDDVLKLYPEAPLLSSAGARWDGIHLEYHQQPPHQVPENALDYSQIVIHTQHLSSPLIEYMNRQRSQFEQMERGEVTIIPAYVNNWAIWDQECHFILLSFASTIFERYAAEWIFASNVELIPTFSQSDPLIHGIGLALKSELQNNGMRSCLYVDSLTSTLVTHLLRYYWVQKPISQPKIYGLSKQQLKQVTEYIDRHLEQDLTLATLAAIAQISPSYFSTLFKQSTGITPYQYVIQRRIERAKQLLLQGLSVAEVAFSLGFTHQSHLSRHFKRLVGVTPKVFLKYQ</sequence>
<dbReference type="EMBL" id="JBHFNR010000277">
    <property type="protein sequence ID" value="MFB2898069.1"/>
    <property type="molecule type" value="Genomic_DNA"/>
</dbReference>
<proteinExistence type="predicted"/>
<evidence type="ECO:0000256" key="1">
    <source>
        <dbReference type="ARBA" id="ARBA00023015"/>
    </source>
</evidence>